<sequence>MSVLLQMAMFPTDKSESKSEYVAQVIKVIRESGFPYQLTSMATIVETPNLCDALEIIQKSYDKLESLGCNRVYSPITFDIRKGHENRLTGKIKSVENKIGEVSK</sequence>
<dbReference type="InterPro" id="IPR002767">
    <property type="entry name" value="Thiamine_BP"/>
</dbReference>
<dbReference type="Proteomes" id="UP000290191">
    <property type="component" value="Unassembled WGS sequence"/>
</dbReference>
<dbReference type="GO" id="GO:0005829">
    <property type="term" value="C:cytosol"/>
    <property type="evidence" value="ECO:0007669"/>
    <property type="project" value="TreeGrafter"/>
</dbReference>
<dbReference type="Pfam" id="PF01910">
    <property type="entry name" value="Thiamine_BP"/>
    <property type="match status" value="1"/>
</dbReference>
<evidence type="ECO:0000313" key="4">
    <source>
        <dbReference type="Proteomes" id="UP000290191"/>
    </source>
</evidence>
<reference evidence="3 4" key="1">
    <citation type="submission" date="2017-10" db="EMBL/GenBank/DDBJ databases">
        <title>Genomics of the genus Arcobacter.</title>
        <authorList>
            <person name="Perez-Cataluna A."/>
            <person name="Figueras M.J."/>
        </authorList>
    </citation>
    <scope>NUCLEOTIDE SEQUENCE [LARGE SCALE GENOMIC DNA]</scope>
    <source>
        <strain evidence="3 4">DSM 24636</strain>
    </source>
</reference>
<dbReference type="InterPro" id="IPR051614">
    <property type="entry name" value="UPF0045_domain"/>
</dbReference>
<proteinExistence type="inferred from homology"/>
<feature type="domain" description="Thiamine-binding protein" evidence="2">
    <location>
        <begin position="7"/>
        <end position="96"/>
    </location>
</feature>
<dbReference type="PANTHER" id="PTHR33777">
    <property type="entry name" value="UPF0045 PROTEIN ECM15"/>
    <property type="match status" value="1"/>
</dbReference>
<comment type="caution">
    <text evidence="3">The sequence shown here is derived from an EMBL/GenBank/DDBJ whole genome shotgun (WGS) entry which is preliminary data.</text>
</comment>
<dbReference type="EMBL" id="PDKO01000007">
    <property type="protein sequence ID" value="RXJ62652.1"/>
    <property type="molecule type" value="Genomic_DNA"/>
</dbReference>
<accession>A0A4Q0XYI1</accession>
<dbReference type="SUPFAM" id="SSF89957">
    <property type="entry name" value="MTH1187/YkoF-like"/>
    <property type="match status" value="1"/>
</dbReference>
<dbReference type="InterPro" id="IPR029756">
    <property type="entry name" value="MTH1187/YkoF-like"/>
</dbReference>
<protein>
    <submittedName>
        <fullName evidence="3">Thiamine-binding protein</fullName>
    </submittedName>
</protein>
<dbReference type="Gene3D" id="3.30.70.930">
    <property type="match status" value="1"/>
</dbReference>
<dbReference type="OrthoDB" id="9793516at2"/>
<dbReference type="PANTHER" id="PTHR33777:SF1">
    <property type="entry name" value="UPF0045 PROTEIN ECM15"/>
    <property type="match status" value="1"/>
</dbReference>
<dbReference type="AlphaFoldDB" id="A0A4Q0XYI1"/>
<evidence type="ECO:0000313" key="3">
    <source>
        <dbReference type="EMBL" id="RXJ62652.1"/>
    </source>
</evidence>
<dbReference type="NCBIfam" id="TIGR00106">
    <property type="entry name" value="MTH1187 family thiamine-binding protein"/>
    <property type="match status" value="1"/>
</dbReference>
<dbReference type="STRING" id="877500.GCA_000935065_02055"/>
<keyword evidence="4" id="KW-1185">Reference proteome</keyword>
<name>A0A4Q0XYI1_9BACT</name>
<comment type="similarity">
    <text evidence="1">Belongs to the UPF0045 family.</text>
</comment>
<dbReference type="RefSeq" id="WP_044417737.1">
    <property type="nucleotide sequence ID" value="NZ_CP041070.1"/>
</dbReference>
<gene>
    <name evidence="3" type="ORF">CRV06_09295</name>
</gene>
<evidence type="ECO:0000256" key="1">
    <source>
        <dbReference type="ARBA" id="ARBA00010272"/>
    </source>
</evidence>
<evidence type="ECO:0000259" key="2">
    <source>
        <dbReference type="Pfam" id="PF01910"/>
    </source>
</evidence>
<organism evidence="3 4">
    <name type="scientific">Halarcobacter anaerophilus</name>
    <dbReference type="NCBI Taxonomy" id="877500"/>
    <lineage>
        <taxon>Bacteria</taxon>
        <taxon>Pseudomonadati</taxon>
        <taxon>Campylobacterota</taxon>
        <taxon>Epsilonproteobacteria</taxon>
        <taxon>Campylobacterales</taxon>
        <taxon>Arcobacteraceae</taxon>
        <taxon>Halarcobacter</taxon>
    </lineage>
</organism>